<gene>
    <name evidence="2" type="primary">Hypp2478</name>
    <name evidence="2" type="ORF">BLAG_LOCUS17182</name>
</gene>
<feature type="signal peptide" evidence="1">
    <location>
        <begin position="1"/>
        <end position="18"/>
    </location>
</feature>
<name>A0A8J9ZSF3_BRALA</name>
<evidence type="ECO:0000256" key="1">
    <source>
        <dbReference type="SAM" id="SignalP"/>
    </source>
</evidence>
<organism evidence="2 3">
    <name type="scientific">Branchiostoma lanceolatum</name>
    <name type="common">Common lancelet</name>
    <name type="synonym">Amphioxus lanceolatum</name>
    <dbReference type="NCBI Taxonomy" id="7740"/>
    <lineage>
        <taxon>Eukaryota</taxon>
        <taxon>Metazoa</taxon>
        <taxon>Chordata</taxon>
        <taxon>Cephalochordata</taxon>
        <taxon>Leptocardii</taxon>
        <taxon>Amphioxiformes</taxon>
        <taxon>Branchiostomatidae</taxon>
        <taxon>Branchiostoma</taxon>
    </lineage>
</organism>
<evidence type="ECO:0000313" key="2">
    <source>
        <dbReference type="EMBL" id="CAH1261890.1"/>
    </source>
</evidence>
<dbReference type="EMBL" id="OV696689">
    <property type="protein sequence ID" value="CAH1261890.1"/>
    <property type="molecule type" value="Genomic_DNA"/>
</dbReference>
<accession>A0A8J9ZSF3</accession>
<evidence type="ECO:0000313" key="3">
    <source>
        <dbReference type="Proteomes" id="UP000838412"/>
    </source>
</evidence>
<reference evidence="2" key="1">
    <citation type="submission" date="2022-01" db="EMBL/GenBank/DDBJ databases">
        <authorList>
            <person name="Braso-Vives M."/>
        </authorList>
    </citation>
    <scope>NUCLEOTIDE SEQUENCE</scope>
</reference>
<feature type="chain" id="PRO_5035443335" evidence="1">
    <location>
        <begin position="19"/>
        <end position="340"/>
    </location>
</feature>
<keyword evidence="1" id="KW-0732">Signal</keyword>
<proteinExistence type="predicted"/>
<dbReference type="AlphaFoldDB" id="A0A8J9ZSF3"/>
<keyword evidence="3" id="KW-1185">Reference proteome</keyword>
<protein>
    <submittedName>
        <fullName evidence="2">Hypp2478 protein</fullName>
    </submittedName>
</protein>
<dbReference type="Proteomes" id="UP000838412">
    <property type="component" value="Chromosome 4"/>
</dbReference>
<sequence>MYCVGALIGLHLVEPFLSLTTSAESTYSKIIPAFQHLYHELMEVNPTTLLQTEEPAFKFISKERFQQTKYDNEICSAILQVATTYQSEVTRLLRMLLPKLATGFQKQKGDIFGFGEHDAAAQHSVTQMDKEKLEKAPIHNLDAERSVGFVNYELSRRGAKQLKVASAAQVKAKSSDLIERREPGSFRNYSKEARKGGRIPEILLAWEKKQEELKKQGLKDKEIANVAVDRRRNKDLQTLKNMGGPFTAAAEVDTYVAATDADDTTKLGRLYLEVRYARDTALSLPKTSDIFRLLKNYKKLPLNTYAINLKLYLNNITSNADVTLQDFNHAMDTICNQQSL</sequence>